<evidence type="ECO:0000256" key="8">
    <source>
        <dbReference type="ARBA" id="ARBA00022842"/>
    </source>
</evidence>
<dbReference type="RefSeq" id="WP_114370703.1">
    <property type="nucleotide sequence ID" value="NZ_CP031092.1"/>
</dbReference>
<evidence type="ECO:0000256" key="11">
    <source>
        <dbReference type="RuleBase" id="RU003783"/>
    </source>
</evidence>
<dbReference type="InterPro" id="IPR027417">
    <property type="entry name" value="P-loop_NTPase"/>
</dbReference>
<dbReference type="AlphaFoldDB" id="A0A345BVS7"/>
<evidence type="ECO:0000313" key="15">
    <source>
        <dbReference type="Proteomes" id="UP000252100"/>
    </source>
</evidence>
<evidence type="ECO:0000256" key="4">
    <source>
        <dbReference type="ARBA" id="ARBA00022679"/>
    </source>
</evidence>
<dbReference type="GO" id="GO:0052381">
    <property type="term" value="F:tRNA dimethylallyltransferase activity"/>
    <property type="evidence" value="ECO:0007669"/>
    <property type="project" value="UniProtKB-UniRule"/>
</dbReference>
<evidence type="ECO:0000256" key="13">
    <source>
        <dbReference type="RuleBase" id="RU003785"/>
    </source>
</evidence>
<dbReference type="GO" id="GO:0006400">
    <property type="term" value="P:tRNA modification"/>
    <property type="evidence" value="ECO:0007669"/>
    <property type="project" value="TreeGrafter"/>
</dbReference>
<comment type="catalytic activity">
    <reaction evidence="9 10 11">
        <text>adenosine(37) in tRNA + dimethylallyl diphosphate = N(6)-dimethylallyladenosine(37) in tRNA + diphosphate</text>
        <dbReference type="Rhea" id="RHEA:26482"/>
        <dbReference type="Rhea" id="RHEA-COMP:10162"/>
        <dbReference type="Rhea" id="RHEA-COMP:10375"/>
        <dbReference type="ChEBI" id="CHEBI:33019"/>
        <dbReference type="ChEBI" id="CHEBI:57623"/>
        <dbReference type="ChEBI" id="CHEBI:74411"/>
        <dbReference type="ChEBI" id="CHEBI:74415"/>
        <dbReference type="EC" id="2.5.1.75"/>
    </reaction>
</comment>
<dbReference type="Pfam" id="PF01715">
    <property type="entry name" value="IPPT"/>
    <property type="match status" value="1"/>
</dbReference>
<evidence type="ECO:0000256" key="9">
    <source>
        <dbReference type="ARBA" id="ARBA00049563"/>
    </source>
</evidence>
<proteinExistence type="inferred from homology"/>
<dbReference type="Gene3D" id="1.10.20.140">
    <property type="match status" value="1"/>
</dbReference>
<accession>A0A345BVS7</accession>
<keyword evidence="4 10" id="KW-0808">Transferase</keyword>
<dbReference type="SUPFAM" id="SSF52540">
    <property type="entry name" value="P-loop containing nucleoside triphosphate hydrolases"/>
    <property type="match status" value="1"/>
</dbReference>
<evidence type="ECO:0000256" key="6">
    <source>
        <dbReference type="ARBA" id="ARBA00022741"/>
    </source>
</evidence>
<evidence type="ECO:0000256" key="5">
    <source>
        <dbReference type="ARBA" id="ARBA00022694"/>
    </source>
</evidence>
<dbReference type="PANTHER" id="PTHR11088:SF60">
    <property type="entry name" value="TRNA DIMETHYLALLYLTRANSFERASE"/>
    <property type="match status" value="1"/>
</dbReference>
<evidence type="ECO:0000256" key="10">
    <source>
        <dbReference type="HAMAP-Rule" id="MF_00185"/>
    </source>
</evidence>
<dbReference type="HAMAP" id="MF_00185">
    <property type="entry name" value="IPP_trans"/>
    <property type="match status" value="1"/>
</dbReference>
<evidence type="ECO:0000256" key="12">
    <source>
        <dbReference type="RuleBase" id="RU003784"/>
    </source>
</evidence>
<evidence type="ECO:0000256" key="2">
    <source>
        <dbReference type="ARBA" id="ARBA00003213"/>
    </source>
</evidence>
<dbReference type="PANTHER" id="PTHR11088">
    <property type="entry name" value="TRNA DIMETHYLALLYLTRANSFERASE"/>
    <property type="match status" value="1"/>
</dbReference>
<feature type="site" description="Interaction with substrate tRNA" evidence="10">
    <location>
        <position position="101"/>
    </location>
</feature>
<evidence type="ECO:0000313" key="14">
    <source>
        <dbReference type="EMBL" id="AXF55058.1"/>
    </source>
</evidence>
<evidence type="ECO:0000256" key="7">
    <source>
        <dbReference type="ARBA" id="ARBA00022840"/>
    </source>
</evidence>
<dbReference type="NCBIfam" id="TIGR00174">
    <property type="entry name" value="miaA"/>
    <property type="match status" value="1"/>
</dbReference>
<protein>
    <recommendedName>
        <fullName evidence="10">tRNA dimethylallyltransferase</fullName>
        <ecNumber evidence="10">2.5.1.75</ecNumber>
    </recommendedName>
    <alternativeName>
        <fullName evidence="10">Dimethylallyl diphosphate:tRNA dimethylallyltransferase</fullName>
        <shortName evidence="10">DMAPP:tRNA dimethylallyltransferase</shortName>
        <shortName evidence="10">DMATase</shortName>
    </alternativeName>
    <alternativeName>
        <fullName evidence="10">Isopentenyl-diphosphate:tRNA isopentenyltransferase</fullName>
        <shortName evidence="10">IPP transferase</shortName>
        <shortName evidence="10">IPPT</shortName>
        <shortName evidence="10">IPTase</shortName>
    </alternativeName>
</protein>
<keyword evidence="8 10" id="KW-0460">Magnesium</keyword>
<feature type="site" description="Interaction with substrate tRNA" evidence="10">
    <location>
        <position position="124"/>
    </location>
</feature>
<dbReference type="InterPro" id="IPR039657">
    <property type="entry name" value="Dimethylallyltransferase"/>
</dbReference>
<dbReference type="OrthoDB" id="9776390at2"/>
<comment type="subunit">
    <text evidence="10">Monomer.</text>
</comment>
<keyword evidence="7 10" id="KW-0067">ATP-binding</keyword>
<reference evidence="14 15" key="1">
    <citation type="journal article" date="2018" name="J. Microbiol.">
        <title>Salicibibacter kimchii gen. nov., sp. nov., a moderately halophilic and alkalitolerant bacterium in the family Bacillaceae, isolated from kimchi.</title>
        <authorList>
            <person name="Jang J.Y."/>
            <person name="Oh Y.J."/>
            <person name="Lim S.K."/>
            <person name="Park H.K."/>
            <person name="Lee C."/>
            <person name="Kim J.Y."/>
            <person name="Lee M.A."/>
            <person name="Choi H.J."/>
        </authorList>
    </citation>
    <scope>NUCLEOTIDE SEQUENCE [LARGE SCALE GENOMIC DNA]</scope>
    <source>
        <strain evidence="14 15">NKC1-1</strain>
    </source>
</reference>
<dbReference type="Proteomes" id="UP000252100">
    <property type="component" value="Chromosome"/>
</dbReference>
<evidence type="ECO:0000256" key="3">
    <source>
        <dbReference type="ARBA" id="ARBA00005842"/>
    </source>
</evidence>
<comment type="function">
    <text evidence="2 10 12">Catalyzes the transfer of a dimethylallyl group onto the adenine at position 37 in tRNAs that read codons beginning with uridine, leading to the formation of N6-(dimethylallyl)adenosine (i(6)A).</text>
</comment>
<dbReference type="Gene3D" id="3.40.50.300">
    <property type="entry name" value="P-loop containing nucleotide triphosphate hydrolases"/>
    <property type="match status" value="1"/>
</dbReference>
<comment type="similarity">
    <text evidence="3 10 13">Belongs to the IPP transferase family.</text>
</comment>
<comment type="caution">
    <text evidence="10">Lacks conserved residue(s) required for the propagation of feature annotation.</text>
</comment>
<dbReference type="EC" id="2.5.1.75" evidence="10"/>
<organism evidence="14 15">
    <name type="scientific">Salicibibacter kimchii</name>
    <dbReference type="NCBI Taxonomy" id="2099786"/>
    <lineage>
        <taxon>Bacteria</taxon>
        <taxon>Bacillati</taxon>
        <taxon>Bacillota</taxon>
        <taxon>Bacilli</taxon>
        <taxon>Bacillales</taxon>
        <taxon>Bacillaceae</taxon>
        <taxon>Salicibibacter</taxon>
    </lineage>
</organism>
<comment type="cofactor">
    <cofactor evidence="1 10">
        <name>Mg(2+)</name>
        <dbReference type="ChEBI" id="CHEBI:18420"/>
    </cofactor>
</comment>
<dbReference type="KEGG" id="rue:DT065_02865"/>
<name>A0A345BVS7_9BACI</name>
<gene>
    <name evidence="10" type="primary">miaA</name>
    <name evidence="14" type="ORF">DT065_02865</name>
</gene>
<sequence>MRKPVIAIVGPTAVGKTTVGIEMAKHFSGEIINGDAFQVYRGLDIGTAKVTEEEKEGVSHHLIDILEPTDTYSAARFRQDAHQKMGEIEERGHLPIVVGGTGMYIKGLTADWSFSEAARDQSLRDRLEARAKEKEGTIQLHEELRSLDSDAAKRIHPRNARKVIRALEILYAGKKPPAPVQSENPSGKSHQVIMVGLTMERSLLYERIESRVDQMIASGLLPEVRALYDAGIRHTQSMKGIGYKELVAYLDGYYSWPEAIAQLKKNSRRFAKRQLTWFRNKEQVTWFEISEEAKQNVIEKIKAHLAGKLTRVSKDY</sequence>
<evidence type="ECO:0000256" key="1">
    <source>
        <dbReference type="ARBA" id="ARBA00001946"/>
    </source>
</evidence>
<dbReference type="EMBL" id="CP031092">
    <property type="protein sequence ID" value="AXF55058.1"/>
    <property type="molecule type" value="Genomic_DNA"/>
</dbReference>
<keyword evidence="15" id="KW-1185">Reference proteome</keyword>
<feature type="binding site" evidence="10">
    <location>
        <begin position="12"/>
        <end position="17"/>
    </location>
    <ligand>
        <name>substrate</name>
    </ligand>
</feature>
<dbReference type="GO" id="GO:0005524">
    <property type="term" value="F:ATP binding"/>
    <property type="evidence" value="ECO:0007669"/>
    <property type="project" value="UniProtKB-UniRule"/>
</dbReference>
<feature type="binding site" evidence="10">
    <location>
        <begin position="10"/>
        <end position="17"/>
    </location>
    <ligand>
        <name>ATP</name>
        <dbReference type="ChEBI" id="CHEBI:30616"/>
    </ligand>
</feature>
<keyword evidence="5 10" id="KW-0819">tRNA processing</keyword>
<dbReference type="InterPro" id="IPR018022">
    <property type="entry name" value="IPT"/>
</dbReference>
<keyword evidence="6 10" id="KW-0547">Nucleotide-binding</keyword>